<dbReference type="Proteomes" id="UP000680714">
    <property type="component" value="Unassembled WGS sequence"/>
</dbReference>
<comment type="caution">
    <text evidence="1">The sequence shown here is derived from an EMBL/GenBank/DDBJ whole genome shotgun (WGS) entry which is preliminary data.</text>
</comment>
<dbReference type="RefSeq" id="WP_211549938.1">
    <property type="nucleotide sequence ID" value="NZ_JAGTUF010000014.1"/>
</dbReference>
<name>A0ABS5IEG4_9PROT</name>
<sequence length="567" mass="62978">MASDRANFEIQAMKDGRWIQQSLVGDQNAAVSAAKKLLTDKKCEGARVIRNWARGDGTFDEKEIFSQTQVVRDDGPVYIVKIEEAPPKCEAPTDYYGSQSRAVTNRLFRNYMDKAFVTPTELMHNYKELKRLQDKDALLPSAVDRVAFLQTKEGEGDSKARREEIFKSFDEMSAKARRADGLKLPKLDGAFKDMYDHVSNLAAEPTEADYLAMVVLSRDLVDVRSWIGKLDRLCQLAATEGDAHALTLLDGVIADVLGSAVVQEILGFQPSLAAAICAMLDLAEGKFSTEHSDAGESAVMLNQLFKQQKLPESRTILIDRAHRQLRSPNPLYRNDPGKEREAFVQVVGRMLGPDGPLFGPDTAEALTTRYTRMVDEGGAKGRTIAIANCFNVMPDMAYGIMYLSDLAASPLGPEHASDIMGHFQRVLSCISILRLCQRGLTPKEKMIRTTAAHRAVARAPFPPPMKVKVCSHIDAILERYLIEEQIIEKLDHQDSSLHDRAIRLVQFCAAGVLPEGKAMTRARERILGLLRQPHFDAHFVDGISDPLKAQKALRDFHMLLVRAGFGG</sequence>
<organism evidence="1 2">
    <name type="scientific">Magnetospirillum sulfuroxidans</name>
    <dbReference type="NCBI Taxonomy" id="611300"/>
    <lineage>
        <taxon>Bacteria</taxon>
        <taxon>Pseudomonadati</taxon>
        <taxon>Pseudomonadota</taxon>
        <taxon>Alphaproteobacteria</taxon>
        <taxon>Rhodospirillales</taxon>
        <taxon>Rhodospirillaceae</taxon>
        <taxon>Magnetospirillum</taxon>
    </lineage>
</organism>
<evidence type="ECO:0000313" key="2">
    <source>
        <dbReference type="Proteomes" id="UP000680714"/>
    </source>
</evidence>
<protein>
    <submittedName>
        <fullName evidence="1">Uncharacterized protein</fullName>
    </submittedName>
</protein>
<proteinExistence type="predicted"/>
<reference evidence="1 2" key="1">
    <citation type="submission" date="2021-04" db="EMBL/GenBank/DDBJ databases">
        <title>Magnetospirillum sulfuroxidans sp. nov., a facultative chemolithoautotrophic sulfur-oxidizing alphaproteobacterium isolated from freshwater sediment and proposals for Paramagetospirillum gen. nov., and Magnetospirillaceae fam. nov.</title>
        <authorList>
            <person name="Koziaeva V."/>
            <person name="Geelhoed J.S."/>
            <person name="Sorokin D.Y."/>
            <person name="Grouzdev D.S."/>
        </authorList>
    </citation>
    <scope>NUCLEOTIDE SEQUENCE [LARGE SCALE GENOMIC DNA]</scope>
    <source>
        <strain evidence="1 2">J10</strain>
    </source>
</reference>
<dbReference type="EMBL" id="JAGTUF010000014">
    <property type="protein sequence ID" value="MBR9972812.1"/>
    <property type="molecule type" value="Genomic_DNA"/>
</dbReference>
<accession>A0ABS5IEG4</accession>
<gene>
    <name evidence="1" type="ORF">KEC16_13895</name>
</gene>
<keyword evidence="2" id="KW-1185">Reference proteome</keyword>
<evidence type="ECO:0000313" key="1">
    <source>
        <dbReference type="EMBL" id="MBR9972812.1"/>
    </source>
</evidence>